<evidence type="ECO:0000313" key="2">
    <source>
        <dbReference type="EMBL" id="KFK28485.1"/>
    </source>
</evidence>
<feature type="compositionally biased region" description="Polar residues" evidence="1">
    <location>
        <begin position="104"/>
        <end position="121"/>
    </location>
</feature>
<evidence type="ECO:0000313" key="3">
    <source>
        <dbReference type="Proteomes" id="UP000029120"/>
    </source>
</evidence>
<feature type="region of interest" description="Disordered" evidence="1">
    <location>
        <begin position="104"/>
        <end position="125"/>
    </location>
</feature>
<evidence type="ECO:0000256" key="1">
    <source>
        <dbReference type="SAM" id="MobiDB-lite"/>
    </source>
</evidence>
<reference evidence="3" key="1">
    <citation type="journal article" date="2015" name="Nat. Plants">
        <title>Genome expansion of Arabis alpina linked with retrotransposition and reduced symmetric DNA methylation.</title>
        <authorList>
            <person name="Willing E.M."/>
            <person name="Rawat V."/>
            <person name="Mandakova T."/>
            <person name="Maumus F."/>
            <person name="James G.V."/>
            <person name="Nordstroem K.J."/>
            <person name="Becker C."/>
            <person name="Warthmann N."/>
            <person name="Chica C."/>
            <person name="Szarzynska B."/>
            <person name="Zytnicki M."/>
            <person name="Albani M.C."/>
            <person name="Kiefer C."/>
            <person name="Bergonzi S."/>
            <person name="Castaings L."/>
            <person name="Mateos J.L."/>
            <person name="Berns M.C."/>
            <person name="Bujdoso N."/>
            <person name="Piofczyk T."/>
            <person name="de Lorenzo L."/>
            <person name="Barrero-Sicilia C."/>
            <person name="Mateos I."/>
            <person name="Piednoel M."/>
            <person name="Hagmann J."/>
            <person name="Chen-Min-Tao R."/>
            <person name="Iglesias-Fernandez R."/>
            <person name="Schuster S.C."/>
            <person name="Alonso-Blanco C."/>
            <person name="Roudier F."/>
            <person name="Carbonero P."/>
            <person name="Paz-Ares J."/>
            <person name="Davis S.J."/>
            <person name="Pecinka A."/>
            <person name="Quesneville H."/>
            <person name="Colot V."/>
            <person name="Lysak M.A."/>
            <person name="Weigel D."/>
            <person name="Coupland G."/>
            <person name="Schneeberger K."/>
        </authorList>
    </citation>
    <scope>NUCLEOTIDE SEQUENCE [LARGE SCALE GENOMIC DNA]</scope>
    <source>
        <strain evidence="3">cv. Pajares</strain>
    </source>
</reference>
<proteinExistence type="predicted"/>
<gene>
    <name evidence="2" type="ordered locus">AALP_Aa7g002100</name>
</gene>
<dbReference type="Proteomes" id="UP000029120">
    <property type="component" value="Chromosome 7"/>
</dbReference>
<name>A0A087GF33_ARAAL</name>
<dbReference type="AlphaFoldDB" id="A0A087GF33"/>
<keyword evidence="3" id="KW-1185">Reference proteome</keyword>
<feature type="region of interest" description="Disordered" evidence="1">
    <location>
        <begin position="151"/>
        <end position="173"/>
    </location>
</feature>
<protein>
    <submittedName>
        <fullName evidence="2">Uncharacterized protein</fullName>
    </submittedName>
</protein>
<dbReference type="Gramene" id="KFK28485">
    <property type="protein sequence ID" value="KFK28485"/>
    <property type="gene ID" value="AALP_AA7G002100"/>
</dbReference>
<organism evidence="2 3">
    <name type="scientific">Arabis alpina</name>
    <name type="common">Alpine rock-cress</name>
    <dbReference type="NCBI Taxonomy" id="50452"/>
    <lineage>
        <taxon>Eukaryota</taxon>
        <taxon>Viridiplantae</taxon>
        <taxon>Streptophyta</taxon>
        <taxon>Embryophyta</taxon>
        <taxon>Tracheophyta</taxon>
        <taxon>Spermatophyta</taxon>
        <taxon>Magnoliopsida</taxon>
        <taxon>eudicotyledons</taxon>
        <taxon>Gunneridae</taxon>
        <taxon>Pentapetalae</taxon>
        <taxon>rosids</taxon>
        <taxon>malvids</taxon>
        <taxon>Brassicales</taxon>
        <taxon>Brassicaceae</taxon>
        <taxon>Arabideae</taxon>
        <taxon>Arabis</taxon>
    </lineage>
</organism>
<dbReference type="EMBL" id="CM002875">
    <property type="protein sequence ID" value="KFK28485.1"/>
    <property type="molecule type" value="Genomic_DNA"/>
</dbReference>
<sequence length="185" mass="20278">MLQVLSLDRLSLVVALPARPLCLLHWRGDVRPWFVSPPPSSATTNLTYCKKLSTHLNHLRPPVPPIPPDPPDLLLSSPPSKFYPALVEISFSLQQIPSTAIPLTPQSPAYSSAPGTTTSSPLPKGQAEIHATPDLLRDDLMIVMKIGSTSMDLQTKNRRQRLPDSTPTTHRISSRPVGFSVQRVV</sequence>
<accession>A0A087GF33</accession>